<dbReference type="RefSeq" id="WP_377239294.1">
    <property type="nucleotide sequence ID" value="NZ_JBHLXP010000001.1"/>
</dbReference>
<accession>A0ABV6B9H0</accession>
<dbReference type="Proteomes" id="UP001589813">
    <property type="component" value="Unassembled WGS sequence"/>
</dbReference>
<organism evidence="3 4">
    <name type="scientific">Rheinheimera tilapiae</name>
    <dbReference type="NCBI Taxonomy" id="875043"/>
    <lineage>
        <taxon>Bacteria</taxon>
        <taxon>Pseudomonadati</taxon>
        <taxon>Pseudomonadota</taxon>
        <taxon>Gammaproteobacteria</taxon>
        <taxon>Chromatiales</taxon>
        <taxon>Chromatiaceae</taxon>
        <taxon>Rheinheimera</taxon>
    </lineage>
</organism>
<evidence type="ECO:0008006" key="5">
    <source>
        <dbReference type="Google" id="ProtNLM"/>
    </source>
</evidence>
<feature type="signal peptide" evidence="2">
    <location>
        <begin position="1"/>
        <end position="27"/>
    </location>
</feature>
<feature type="transmembrane region" description="Helical" evidence="1">
    <location>
        <begin position="220"/>
        <end position="239"/>
    </location>
</feature>
<keyword evidence="1" id="KW-1133">Transmembrane helix</keyword>
<keyword evidence="4" id="KW-1185">Reference proteome</keyword>
<comment type="caution">
    <text evidence="3">The sequence shown here is derived from an EMBL/GenBank/DDBJ whole genome shotgun (WGS) entry which is preliminary data.</text>
</comment>
<dbReference type="EMBL" id="JBHLXP010000001">
    <property type="protein sequence ID" value="MFC0046732.1"/>
    <property type="molecule type" value="Genomic_DNA"/>
</dbReference>
<protein>
    <recommendedName>
        <fullName evidence="5">PEP-CTERM sorting domain-containing protein</fullName>
    </recommendedName>
</protein>
<keyword evidence="2" id="KW-0732">Signal</keyword>
<reference evidence="3 4" key="1">
    <citation type="submission" date="2024-09" db="EMBL/GenBank/DDBJ databases">
        <authorList>
            <person name="Sun Q."/>
            <person name="Mori K."/>
        </authorList>
    </citation>
    <scope>NUCLEOTIDE SEQUENCE [LARGE SCALE GENOMIC DNA]</scope>
    <source>
        <strain evidence="3 4">KCTC 23315</strain>
    </source>
</reference>
<evidence type="ECO:0000313" key="3">
    <source>
        <dbReference type="EMBL" id="MFC0046732.1"/>
    </source>
</evidence>
<sequence>MTFRSVSPLLRISILCGGLLAGWSAQATVVSPSGLGFLDLGKTTVDQTTGLEWLDLTETRGRSLQDVMTDLTDAGGQFKTQDRWRVATKLDFRSLMSNWFGLNYQGYHYDTKVSTAPLIRLLGDVADAELDAENFWADFADGSAGFASGILADEFNFWGVSTHRSLAIVVDYHVVYRKSRKFVEDYVDYIDDYGWGDLNNADARAGVYLYREYQPEPNTVAAPAPWLLGVFGLGLLCWYRRAQR</sequence>
<proteinExistence type="predicted"/>
<evidence type="ECO:0000256" key="1">
    <source>
        <dbReference type="SAM" id="Phobius"/>
    </source>
</evidence>
<keyword evidence="1" id="KW-0812">Transmembrane</keyword>
<name>A0ABV6B9H0_9GAMM</name>
<feature type="chain" id="PRO_5045218797" description="PEP-CTERM sorting domain-containing protein" evidence="2">
    <location>
        <begin position="28"/>
        <end position="244"/>
    </location>
</feature>
<gene>
    <name evidence="3" type="ORF">ACFFJP_00350</name>
</gene>
<keyword evidence="1" id="KW-0472">Membrane</keyword>
<evidence type="ECO:0000256" key="2">
    <source>
        <dbReference type="SAM" id="SignalP"/>
    </source>
</evidence>
<evidence type="ECO:0000313" key="4">
    <source>
        <dbReference type="Proteomes" id="UP001589813"/>
    </source>
</evidence>